<dbReference type="Proteomes" id="UP000469724">
    <property type="component" value="Unassembled WGS sequence"/>
</dbReference>
<evidence type="ECO:0000256" key="2">
    <source>
        <dbReference type="SAM" id="Phobius"/>
    </source>
</evidence>
<feature type="transmembrane region" description="Helical" evidence="2">
    <location>
        <begin position="100"/>
        <end position="121"/>
    </location>
</feature>
<dbReference type="EMBL" id="JAAGRQ010000151">
    <property type="protein sequence ID" value="NDY58847.1"/>
    <property type="molecule type" value="Genomic_DNA"/>
</dbReference>
<name>A0A7K3NRV5_9BACT</name>
<evidence type="ECO:0008006" key="5">
    <source>
        <dbReference type="Google" id="ProtNLM"/>
    </source>
</evidence>
<organism evidence="3 4">
    <name type="scientific">Desulfolutivibrio sulfodismutans</name>
    <dbReference type="NCBI Taxonomy" id="63561"/>
    <lineage>
        <taxon>Bacteria</taxon>
        <taxon>Pseudomonadati</taxon>
        <taxon>Thermodesulfobacteriota</taxon>
        <taxon>Desulfovibrionia</taxon>
        <taxon>Desulfovibrionales</taxon>
        <taxon>Desulfovibrionaceae</taxon>
        <taxon>Desulfolutivibrio</taxon>
    </lineage>
</organism>
<proteinExistence type="predicted"/>
<feature type="region of interest" description="Disordered" evidence="1">
    <location>
        <begin position="358"/>
        <end position="400"/>
    </location>
</feature>
<accession>A0A7K3NRV5</accession>
<comment type="caution">
    <text evidence="3">The sequence shown here is derived from an EMBL/GenBank/DDBJ whole genome shotgun (WGS) entry which is preliminary data.</text>
</comment>
<feature type="transmembrane region" description="Helical" evidence="2">
    <location>
        <begin position="46"/>
        <end position="67"/>
    </location>
</feature>
<keyword evidence="2" id="KW-0812">Transmembrane</keyword>
<dbReference type="RefSeq" id="WP_163303911.1">
    <property type="nucleotide sequence ID" value="NZ_JAAGRQ010000151.1"/>
</dbReference>
<sequence>MLPILYKDSTAWNTDVPIAVMTGINNKTTQLSNWVRAGLVRNDAKYWLFASCLVITAAIIFIVFSILRNNLETSCTIRQTCLLLFFDSQTNTYSLSKLQALGWTAFVLWSYLYLALGRFFLTGDFLIPDLNESVLELLGISYTGLLTARGVGKSFPKNDIASTQPRLCDLFSENNEISLPRLQLFSFTIVGFILYFAATFNPDFFRTGLPKIPGTLNALLLVSQGGYIGGKLTGSSAVNHILPRRIKAPFTVPITIYGKNFADKTTILVQGLQNPIAATFMNQNAVQLSLQNATLDLGLKQLVIIPPTGGSYVIENALEVIAPKIHKTLRTDPTGHTALEVDFIGIVLNGEPLTVQLVTTPPPPKQPGGAAPPIAQPPPQQPSGAAPPIAPPPAAPQQTYPPLAIAHMAGNRYMATRPGGLTTGDTIRIAATDGSFAFETTVNGTATDGYES</sequence>
<dbReference type="AlphaFoldDB" id="A0A7K3NRV5"/>
<evidence type="ECO:0000313" key="4">
    <source>
        <dbReference type="Proteomes" id="UP000469724"/>
    </source>
</evidence>
<gene>
    <name evidence="3" type="ORF">G3N56_19090</name>
</gene>
<evidence type="ECO:0000256" key="1">
    <source>
        <dbReference type="SAM" id="MobiDB-lite"/>
    </source>
</evidence>
<keyword evidence="2" id="KW-0472">Membrane</keyword>
<protein>
    <recommendedName>
        <fullName evidence="5">IPT/TIG domain-containing protein</fullName>
    </recommendedName>
</protein>
<keyword evidence="2" id="KW-1133">Transmembrane helix</keyword>
<evidence type="ECO:0000313" key="3">
    <source>
        <dbReference type="EMBL" id="NDY58847.1"/>
    </source>
</evidence>
<keyword evidence="4" id="KW-1185">Reference proteome</keyword>
<reference evidence="3 4" key="1">
    <citation type="submission" date="2020-02" db="EMBL/GenBank/DDBJ databases">
        <title>Comparative genomics of sulfur disproportionating microorganisms.</title>
        <authorList>
            <person name="Ward L.M."/>
            <person name="Bertran E."/>
            <person name="Johnston D.T."/>
        </authorList>
    </citation>
    <scope>NUCLEOTIDE SEQUENCE [LARGE SCALE GENOMIC DNA]</scope>
    <source>
        <strain evidence="3 4">DSM 3696</strain>
    </source>
</reference>